<comment type="function">
    <text evidence="7">This protein is part of the stalk that links CF(0) to CF(1). It either transmits conformational changes from CF(0) to CF(1) or is implicated in proton conduction.</text>
</comment>
<keyword evidence="7" id="KW-0139">CF(1)</keyword>
<dbReference type="SUPFAM" id="SSF47928">
    <property type="entry name" value="N-terminal domain of the delta subunit of the F1F0-ATP synthase"/>
    <property type="match status" value="1"/>
</dbReference>
<keyword evidence="5 7" id="KW-0472">Membrane</keyword>
<keyword evidence="3 7" id="KW-0375">Hydrogen ion transport</keyword>
<dbReference type="PRINTS" id="PR00125">
    <property type="entry name" value="ATPASEDELTA"/>
</dbReference>
<dbReference type="GO" id="GO:0046933">
    <property type="term" value="F:proton-transporting ATP synthase activity, rotational mechanism"/>
    <property type="evidence" value="ECO:0007669"/>
    <property type="project" value="UniProtKB-UniRule"/>
</dbReference>
<dbReference type="NCBIfam" id="TIGR01145">
    <property type="entry name" value="ATP_synt_delta"/>
    <property type="match status" value="1"/>
</dbReference>
<keyword evidence="7" id="KW-1003">Cell membrane</keyword>
<organism evidence="8 9">
    <name type="scientific">Bipolaricaulis sibiricus</name>
    <dbReference type="NCBI Taxonomy" id="2501609"/>
    <lineage>
        <taxon>Bacteria</taxon>
        <taxon>Candidatus Bipolaricaulota</taxon>
        <taxon>Candidatus Bipolaricaulia</taxon>
        <taxon>Candidatus Bipolaricaulales</taxon>
        <taxon>Candidatus Bipolaricaulaceae</taxon>
        <taxon>Candidatus Bipolaricaulis</taxon>
    </lineage>
</organism>
<sequence>MNPSDAARPYARALYEVAASQEVVEQVGHDLSLLQALWREGPDELAPFLTHPLIHTAAKEALLERVLGGAIHPCTLNLVRILVRRGKAALLADLAPAYYREQEQEGRAFHVVARTAQPLTPDQRGALQSRLVAALGRPVTLEEVVVPGLMAGVELVVSGRRLDTSLRGRLQELAAQLRG</sequence>
<comment type="subcellular location">
    <subcellularLocation>
        <location evidence="7">Cell membrane</location>
        <topology evidence="7">Peripheral membrane protein</topology>
    </subcellularLocation>
    <subcellularLocation>
        <location evidence="1">Membrane</location>
    </subcellularLocation>
</comment>
<dbReference type="HAMAP" id="MF_01416">
    <property type="entry name" value="ATP_synth_delta_bact"/>
    <property type="match status" value="1"/>
</dbReference>
<evidence type="ECO:0000256" key="2">
    <source>
        <dbReference type="ARBA" id="ARBA00022448"/>
    </source>
</evidence>
<dbReference type="Proteomes" id="UP000287233">
    <property type="component" value="Chromosome"/>
</dbReference>
<dbReference type="PANTHER" id="PTHR11910">
    <property type="entry name" value="ATP SYNTHASE DELTA CHAIN"/>
    <property type="match status" value="1"/>
</dbReference>
<dbReference type="InterPro" id="IPR026015">
    <property type="entry name" value="ATP_synth_OSCP/delta_N_sf"/>
</dbReference>
<keyword evidence="6 7" id="KW-0066">ATP synthesis</keyword>
<dbReference type="GO" id="GO:0005886">
    <property type="term" value="C:plasma membrane"/>
    <property type="evidence" value="ECO:0007669"/>
    <property type="project" value="UniProtKB-SubCell"/>
</dbReference>
<evidence type="ECO:0000256" key="6">
    <source>
        <dbReference type="ARBA" id="ARBA00023310"/>
    </source>
</evidence>
<dbReference type="EMBL" id="CP034928">
    <property type="protein sequence ID" value="QAA76418.1"/>
    <property type="molecule type" value="Genomic_DNA"/>
</dbReference>
<evidence type="ECO:0000313" key="8">
    <source>
        <dbReference type="EMBL" id="QAA76418.1"/>
    </source>
</evidence>
<reference evidence="9" key="1">
    <citation type="submission" date="2018-12" db="EMBL/GenBank/DDBJ databases">
        <title>Complete genome sequence of an uncultured bacterium of the candidate phylum Bipolaricaulota.</title>
        <authorList>
            <person name="Kadnikov V.V."/>
            <person name="Mardanov A.V."/>
            <person name="Beletsky A.V."/>
            <person name="Frank Y.A."/>
            <person name="Karnachuk O.V."/>
            <person name="Ravin N.V."/>
        </authorList>
    </citation>
    <scope>NUCLEOTIDE SEQUENCE [LARGE SCALE GENOMIC DNA]</scope>
</reference>
<name>A0A410FTY0_BIPS1</name>
<evidence type="ECO:0000256" key="3">
    <source>
        <dbReference type="ARBA" id="ARBA00022781"/>
    </source>
</evidence>
<dbReference type="KEGG" id="bih:BIP78_0652"/>
<keyword evidence="2 7" id="KW-0813">Transport</keyword>
<keyword evidence="4 7" id="KW-0406">Ion transport</keyword>
<protein>
    <recommendedName>
        <fullName evidence="7">ATP synthase subunit delta</fullName>
    </recommendedName>
    <alternativeName>
        <fullName evidence="7">ATP synthase F(1) sector subunit delta</fullName>
    </alternativeName>
    <alternativeName>
        <fullName evidence="7">F-type ATPase subunit delta</fullName>
        <shortName evidence="7">F-ATPase subunit delta</shortName>
    </alternativeName>
</protein>
<gene>
    <name evidence="7" type="primary">atpH</name>
    <name evidence="8" type="ORF">BIP78_0652</name>
</gene>
<comment type="function">
    <text evidence="7">F(1)F(0) ATP synthase produces ATP from ADP in the presence of a proton or sodium gradient. F-type ATPases consist of two structural domains, F(1) containing the extramembraneous catalytic core and F(0) containing the membrane proton channel, linked together by a central stalk and a peripheral stalk. During catalysis, ATP synthesis in the catalytic domain of F(1) is coupled via a rotary mechanism of the central stalk subunits to proton translocation.</text>
</comment>
<evidence type="ECO:0000313" key="9">
    <source>
        <dbReference type="Proteomes" id="UP000287233"/>
    </source>
</evidence>
<dbReference type="Gene3D" id="1.10.520.20">
    <property type="entry name" value="N-terminal domain of the delta subunit of the F1F0-ATP synthase"/>
    <property type="match status" value="1"/>
</dbReference>
<dbReference type="AlphaFoldDB" id="A0A410FTY0"/>
<dbReference type="Pfam" id="PF00213">
    <property type="entry name" value="OSCP"/>
    <property type="match status" value="1"/>
</dbReference>
<comment type="similarity">
    <text evidence="7">Belongs to the ATPase delta chain family.</text>
</comment>
<proteinExistence type="inferred from homology"/>
<accession>A0A410FTY0</accession>
<evidence type="ECO:0000256" key="1">
    <source>
        <dbReference type="ARBA" id="ARBA00004370"/>
    </source>
</evidence>
<dbReference type="InterPro" id="IPR000711">
    <property type="entry name" value="ATPase_OSCP/dsu"/>
</dbReference>
<evidence type="ECO:0000256" key="4">
    <source>
        <dbReference type="ARBA" id="ARBA00023065"/>
    </source>
</evidence>
<evidence type="ECO:0000256" key="5">
    <source>
        <dbReference type="ARBA" id="ARBA00023136"/>
    </source>
</evidence>
<evidence type="ECO:0000256" key="7">
    <source>
        <dbReference type="HAMAP-Rule" id="MF_01416"/>
    </source>
</evidence>
<dbReference type="GO" id="GO:0045259">
    <property type="term" value="C:proton-transporting ATP synthase complex"/>
    <property type="evidence" value="ECO:0007669"/>
    <property type="project" value="UniProtKB-KW"/>
</dbReference>